<dbReference type="SUPFAM" id="SSF52833">
    <property type="entry name" value="Thioredoxin-like"/>
    <property type="match status" value="1"/>
</dbReference>
<evidence type="ECO:0000256" key="3">
    <source>
        <dbReference type="ARBA" id="ARBA00023157"/>
    </source>
</evidence>
<dbReference type="PANTHER" id="PTHR42852">
    <property type="entry name" value="THIOL:DISULFIDE INTERCHANGE PROTEIN DSBE"/>
    <property type="match status" value="1"/>
</dbReference>
<keyword evidence="2" id="KW-0201">Cytochrome c-type biogenesis</keyword>
<comment type="subcellular location">
    <subcellularLocation>
        <location evidence="1">Cell envelope</location>
    </subcellularLocation>
</comment>
<dbReference type="InterPro" id="IPR017937">
    <property type="entry name" value="Thioredoxin_CS"/>
</dbReference>
<evidence type="ECO:0000256" key="2">
    <source>
        <dbReference type="ARBA" id="ARBA00022748"/>
    </source>
</evidence>
<organism evidence="6 7">
    <name type="scientific">Butyricimonas hominis</name>
    <dbReference type="NCBI Taxonomy" id="2763032"/>
    <lineage>
        <taxon>Bacteria</taxon>
        <taxon>Pseudomonadati</taxon>
        <taxon>Bacteroidota</taxon>
        <taxon>Bacteroidia</taxon>
        <taxon>Bacteroidales</taxon>
        <taxon>Odoribacteraceae</taxon>
        <taxon>Butyricimonas</taxon>
    </lineage>
</organism>
<keyword evidence="7" id="KW-1185">Reference proteome</keyword>
<proteinExistence type="predicted"/>
<gene>
    <name evidence="6" type="ORF">H8S64_10925</name>
</gene>
<keyword evidence="3" id="KW-1015">Disulfide bond</keyword>
<evidence type="ECO:0000313" key="6">
    <source>
        <dbReference type="EMBL" id="MBC5621612.1"/>
    </source>
</evidence>
<dbReference type="InterPro" id="IPR050553">
    <property type="entry name" value="Thioredoxin_ResA/DsbE_sf"/>
</dbReference>
<dbReference type="PROSITE" id="PS51257">
    <property type="entry name" value="PROKAR_LIPOPROTEIN"/>
    <property type="match status" value="1"/>
</dbReference>
<reference evidence="6 7" key="1">
    <citation type="submission" date="2020-08" db="EMBL/GenBank/DDBJ databases">
        <title>Genome public.</title>
        <authorList>
            <person name="Liu C."/>
            <person name="Sun Q."/>
        </authorList>
    </citation>
    <scope>NUCLEOTIDE SEQUENCE [LARGE SCALE GENOMIC DNA]</scope>
    <source>
        <strain evidence="6 7">NSJ-56</strain>
    </source>
</reference>
<sequence length="396" mass="45373">MRTVIIVLACLLVGYSCQKAPRYVVNGKISGNAEGMKVTLNRIDYPQLELIDSTVIKDGKFVFEGVLAEPGYYTIQIDRNPKGEEFSLRNVTNSPFYLENSVISFSGNIDSLPTMYWSNKPQKAPKVTGSAMEDLYQKFQADGRELRNRSSDLYEQYLEEYHRPALDGIFNKERGIELARAMEKLEKQLADMKWEFVKNNIQTVVGFDMAKQYFQDMYVRITPGQIDELETLVEKAWPNTEKATEFKKMAEVGKRIAVGAKYPDIELVNPEGKKVKLSEYVPAGKYAMLEFWASWCGPCRGEIPHLREVYKEYKDKGFEIISISIDRNDAEWKKAMKEENMVWTQLNDPGEFNGPVAKVYNVQGVPTCILLDKEGRIFKTDMRGAQLDAVLEEIYD</sequence>
<feature type="domain" description="Thioredoxin" evidence="5">
    <location>
        <begin position="256"/>
        <end position="396"/>
    </location>
</feature>
<evidence type="ECO:0000313" key="7">
    <source>
        <dbReference type="Proteomes" id="UP000646484"/>
    </source>
</evidence>
<protein>
    <submittedName>
        <fullName evidence="6">AhpC/TSA family protein</fullName>
    </submittedName>
</protein>
<evidence type="ECO:0000256" key="1">
    <source>
        <dbReference type="ARBA" id="ARBA00004196"/>
    </source>
</evidence>
<dbReference type="PANTHER" id="PTHR42852:SF6">
    <property type="entry name" value="THIOL:DISULFIDE INTERCHANGE PROTEIN DSBE"/>
    <property type="match status" value="1"/>
</dbReference>
<dbReference type="RefSeq" id="WP_186976085.1">
    <property type="nucleotide sequence ID" value="NZ_JACOOH010000004.1"/>
</dbReference>
<evidence type="ECO:0000259" key="5">
    <source>
        <dbReference type="PROSITE" id="PS51352"/>
    </source>
</evidence>
<dbReference type="PROSITE" id="PS00194">
    <property type="entry name" value="THIOREDOXIN_1"/>
    <property type="match status" value="1"/>
</dbReference>
<dbReference type="InterPro" id="IPR000866">
    <property type="entry name" value="AhpC/TSA"/>
</dbReference>
<dbReference type="CDD" id="cd02966">
    <property type="entry name" value="TlpA_like_family"/>
    <property type="match status" value="1"/>
</dbReference>
<dbReference type="InterPro" id="IPR013766">
    <property type="entry name" value="Thioredoxin_domain"/>
</dbReference>
<dbReference type="InterPro" id="IPR025380">
    <property type="entry name" value="DUF4369"/>
</dbReference>
<dbReference type="PROSITE" id="PS51352">
    <property type="entry name" value="THIOREDOXIN_2"/>
    <property type="match status" value="1"/>
</dbReference>
<dbReference type="Gene3D" id="3.40.30.10">
    <property type="entry name" value="Glutaredoxin"/>
    <property type="match status" value="1"/>
</dbReference>
<evidence type="ECO:0000256" key="4">
    <source>
        <dbReference type="ARBA" id="ARBA00023284"/>
    </source>
</evidence>
<comment type="caution">
    <text evidence="6">The sequence shown here is derived from an EMBL/GenBank/DDBJ whole genome shotgun (WGS) entry which is preliminary data.</text>
</comment>
<dbReference type="Pfam" id="PF00578">
    <property type="entry name" value="AhpC-TSA"/>
    <property type="match status" value="1"/>
</dbReference>
<keyword evidence="4" id="KW-0676">Redox-active center</keyword>
<name>A0ABR7D1I1_9BACT</name>
<dbReference type="Pfam" id="PF14289">
    <property type="entry name" value="DUF4369"/>
    <property type="match status" value="1"/>
</dbReference>
<dbReference type="EMBL" id="JACOOH010000004">
    <property type="protein sequence ID" value="MBC5621612.1"/>
    <property type="molecule type" value="Genomic_DNA"/>
</dbReference>
<dbReference type="InterPro" id="IPR036249">
    <property type="entry name" value="Thioredoxin-like_sf"/>
</dbReference>
<accession>A0ABR7D1I1</accession>
<dbReference type="Proteomes" id="UP000646484">
    <property type="component" value="Unassembled WGS sequence"/>
</dbReference>